<evidence type="ECO:0000256" key="1">
    <source>
        <dbReference type="SAM" id="Phobius"/>
    </source>
</evidence>
<accession>A0ABP1R6A2</accession>
<dbReference type="Proteomes" id="UP001642540">
    <property type="component" value="Unassembled WGS sequence"/>
</dbReference>
<feature type="transmembrane region" description="Helical" evidence="1">
    <location>
        <begin position="23"/>
        <end position="45"/>
    </location>
</feature>
<evidence type="ECO:0000313" key="3">
    <source>
        <dbReference type="Proteomes" id="UP001642540"/>
    </source>
</evidence>
<name>A0ABP1R6A2_9HEXA</name>
<gene>
    <name evidence="2" type="ORF">ODALV1_LOCUS19268</name>
</gene>
<evidence type="ECO:0000313" key="2">
    <source>
        <dbReference type="EMBL" id="CAL8121202.1"/>
    </source>
</evidence>
<organism evidence="2 3">
    <name type="scientific">Orchesella dallaii</name>
    <dbReference type="NCBI Taxonomy" id="48710"/>
    <lineage>
        <taxon>Eukaryota</taxon>
        <taxon>Metazoa</taxon>
        <taxon>Ecdysozoa</taxon>
        <taxon>Arthropoda</taxon>
        <taxon>Hexapoda</taxon>
        <taxon>Collembola</taxon>
        <taxon>Entomobryomorpha</taxon>
        <taxon>Entomobryoidea</taxon>
        <taxon>Orchesellidae</taxon>
        <taxon>Orchesellinae</taxon>
        <taxon>Orchesella</taxon>
    </lineage>
</organism>
<sequence>MSRKYIFPFNPAVCKANRRIDTILMTILIGLVGNVVIIAIVLVMFPRAPFLLGNIIPKENFILPVRIAFTILYLIVFLSINGNLLAVAFIVCIYLLYMTIFVTNEFLMVGIGAQKKQKYKTRNSLRAVRNIMVAYRTTEILHQNFLRTVGILFVPLHALTGNLVIFSNYVVITQSSEMNGWLSAMLFMWSLSAGIFWWAVLEIGRYISTRGSRVLSSWKLGDWGSPLNSKIMLRFGKSCRPLMLNYRSTYVIGRQSSIKFVKGITRGTFRVLLTLKRGSRIGNPCGLKPC</sequence>
<keyword evidence="1" id="KW-0472">Membrane</keyword>
<feature type="transmembrane region" description="Helical" evidence="1">
    <location>
        <begin position="145"/>
        <end position="169"/>
    </location>
</feature>
<keyword evidence="1" id="KW-0812">Transmembrane</keyword>
<feature type="transmembrane region" description="Helical" evidence="1">
    <location>
        <begin position="86"/>
        <end position="113"/>
    </location>
</feature>
<comment type="caution">
    <text evidence="2">The sequence shown here is derived from an EMBL/GenBank/DDBJ whole genome shotgun (WGS) entry which is preliminary data.</text>
</comment>
<keyword evidence="1" id="KW-1133">Transmembrane helix</keyword>
<protein>
    <submittedName>
        <fullName evidence="2">Uncharacterized protein</fullName>
    </submittedName>
</protein>
<dbReference type="EMBL" id="CAXLJM020000065">
    <property type="protein sequence ID" value="CAL8121202.1"/>
    <property type="molecule type" value="Genomic_DNA"/>
</dbReference>
<reference evidence="2 3" key="1">
    <citation type="submission" date="2024-08" db="EMBL/GenBank/DDBJ databases">
        <authorList>
            <person name="Cucini C."/>
            <person name="Frati F."/>
        </authorList>
    </citation>
    <scope>NUCLEOTIDE SEQUENCE [LARGE SCALE GENOMIC DNA]</scope>
</reference>
<proteinExistence type="predicted"/>
<feature type="transmembrane region" description="Helical" evidence="1">
    <location>
        <begin position="61"/>
        <end position="80"/>
    </location>
</feature>
<keyword evidence="3" id="KW-1185">Reference proteome</keyword>
<feature type="transmembrane region" description="Helical" evidence="1">
    <location>
        <begin position="181"/>
        <end position="201"/>
    </location>
</feature>